<evidence type="ECO:0000313" key="2">
    <source>
        <dbReference type="Proteomes" id="UP000317344"/>
    </source>
</evidence>
<dbReference type="KEGG" id="toy:FO059_04315"/>
<sequence>MIPVWAVTLTYDTSPTPETLDAWEDALAGIDAHVSAAAGRTQVVAHIDTLDAPSAIEDALAHTTKVVKIDAVGIETLRDDLYEQAALAPTLPELMSAPEVGDLLGVSRQRVHQLRHTAHFPLPLVELRTGPIWDAAAIRKFAADWDRKPGRPARRAS</sequence>
<dbReference type="Proteomes" id="UP000317344">
    <property type="component" value="Chromosome"/>
</dbReference>
<evidence type="ECO:0000313" key="1">
    <source>
        <dbReference type="EMBL" id="QDQ96706.1"/>
    </source>
</evidence>
<keyword evidence="2" id="KW-1185">Reference proteome</keyword>
<dbReference type="EMBL" id="CP041765">
    <property type="protein sequence ID" value="QDQ96706.1"/>
    <property type="molecule type" value="Genomic_DNA"/>
</dbReference>
<organism evidence="1 2">
    <name type="scientific">Tomitella fengzijianii</name>
    <dbReference type="NCBI Taxonomy" id="2597660"/>
    <lineage>
        <taxon>Bacteria</taxon>
        <taxon>Bacillati</taxon>
        <taxon>Actinomycetota</taxon>
        <taxon>Actinomycetes</taxon>
        <taxon>Mycobacteriales</taxon>
        <taxon>Tomitella</taxon>
    </lineage>
</organism>
<dbReference type="OrthoDB" id="3400183at2"/>
<reference evidence="1 2" key="1">
    <citation type="submission" date="2019-07" db="EMBL/GenBank/DDBJ databases">
        <title>Tomitella cavernea sp. nov., an actinomycete isolated from soil.</title>
        <authorList>
            <person name="Cheng J."/>
        </authorList>
    </citation>
    <scope>NUCLEOTIDE SEQUENCE [LARGE SCALE GENOMIC DNA]</scope>
    <source>
        <strain evidence="1 2">HY188</strain>
    </source>
</reference>
<evidence type="ECO:0008006" key="3">
    <source>
        <dbReference type="Google" id="ProtNLM"/>
    </source>
</evidence>
<gene>
    <name evidence="1" type="ORF">FO059_04315</name>
</gene>
<dbReference type="AlphaFoldDB" id="A0A516X0T6"/>
<accession>A0A516X0T6</accession>
<dbReference type="RefSeq" id="WP_143906659.1">
    <property type="nucleotide sequence ID" value="NZ_CP041765.1"/>
</dbReference>
<proteinExistence type="predicted"/>
<reference evidence="1 2" key="2">
    <citation type="submission" date="2019-07" db="EMBL/GenBank/DDBJ databases">
        <authorList>
            <person name="Huang Y."/>
        </authorList>
    </citation>
    <scope>NUCLEOTIDE SEQUENCE [LARGE SCALE GENOMIC DNA]</scope>
    <source>
        <strain evidence="1 2">HY188</strain>
    </source>
</reference>
<name>A0A516X0T6_9ACTN</name>
<protein>
    <recommendedName>
        <fullName evidence="3">Helix-turn-helix domain-containing protein</fullName>
    </recommendedName>
</protein>